<name>A0ABY1AE35_9LACO</name>
<evidence type="ECO:0008006" key="3">
    <source>
        <dbReference type="Google" id="ProtNLM"/>
    </source>
</evidence>
<organism evidence="1 2">
    <name type="scientific">Ligilactobacillus ruminis</name>
    <dbReference type="NCBI Taxonomy" id="1623"/>
    <lineage>
        <taxon>Bacteria</taxon>
        <taxon>Bacillati</taxon>
        <taxon>Bacillota</taxon>
        <taxon>Bacilli</taxon>
        <taxon>Lactobacillales</taxon>
        <taxon>Lactobacillaceae</taxon>
        <taxon>Ligilactobacillus</taxon>
    </lineage>
</organism>
<reference evidence="1 2" key="1">
    <citation type="submission" date="2016-10" db="EMBL/GenBank/DDBJ databases">
        <authorList>
            <person name="Varghese N."/>
            <person name="Submissions S."/>
        </authorList>
    </citation>
    <scope>NUCLEOTIDE SEQUENCE [LARGE SCALE GENOMIC DNA]</scope>
    <source>
        <strain evidence="1 2">WC1T17</strain>
    </source>
</reference>
<sequence length="88" mass="10198">MALIFTVVLTGIFCVQVGLFEARIQAYHQQSEFYLAKSMANLVLINRVKKGQTTHFNMGQVYRDYDELDVTLNNGHVYQLKIPNDFMH</sequence>
<dbReference type="Proteomes" id="UP000182089">
    <property type="component" value="Unassembled WGS sequence"/>
</dbReference>
<evidence type="ECO:0000313" key="1">
    <source>
        <dbReference type="EMBL" id="SEM95793.1"/>
    </source>
</evidence>
<comment type="caution">
    <text evidence="1">The sequence shown here is derived from an EMBL/GenBank/DDBJ whole genome shotgun (WGS) entry which is preliminary data.</text>
</comment>
<evidence type="ECO:0000313" key="2">
    <source>
        <dbReference type="Proteomes" id="UP000182089"/>
    </source>
</evidence>
<dbReference type="EMBL" id="FOCC01000016">
    <property type="protein sequence ID" value="SEM95793.1"/>
    <property type="molecule type" value="Genomic_DNA"/>
</dbReference>
<proteinExistence type="predicted"/>
<accession>A0ABY1AE35</accession>
<gene>
    <name evidence="1" type="ORF">SAMN05216431_11611</name>
</gene>
<protein>
    <recommendedName>
        <fullName evidence="3">Competence protein ComGF</fullName>
    </recommendedName>
</protein>